<dbReference type="KEGG" id="vg:80019019"/>
<evidence type="ECO:0000313" key="8">
    <source>
        <dbReference type="Proteomes" id="UP000693692"/>
    </source>
</evidence>
<proteinExistence type="inferred from homology"/>
<dbReference type="SUPFAM" id="SSF56349">
    <property type="entry name" value="DNA breaking-rejoining enzymes"/>
    <property type="match status" value="1"/>
</dbReference>
<evidence type="ECO:0000256" key="3">
    <source>
        <dbReference type="ARBA" id="ARBA00023172"/>
    </source>
</evidence>
<dbReference type="PROSITE" id="PS51900">
    <property type="entry name" value="CB"/>
    <property type="match status" value="1"/>
</dbReference>
<dbReference type="GO" id="GO:0003677">
    <property type="term" value="F:DNA binding"/>
    <property type="evidence" value="ECO:0007669"/>
    <property type="project" value="UniProtKB-UniRule"/>
</dbReference>
<dbReference type="InterPro" id="IPR050090">
    <property type="entry name" value="Tyrosine_recombinase_XerCD"/>
</dbReference>
<name>A0A8F3E9R1_9CAUD</name>
<evidence type="ECO:0000256" key="4">
    <source>
        <dbReference type="PROSITE-ProRule" id="PRU01248"/>
    </source>
</evidence>
<feature type="domain" description="Tyr recombinase" evidence="5">
    <location>
        <begin position="187"/>
        <end position="388"/>
    </location>
</feature>
<evidence type="ECO:0000259" key="5">
    <source>
        <dbReference type="PROSITE" id="PS51898"/>
    </source>
</evidence>
<evidence type="ECO:0000259" key="6">
    <source>
        <dbReference type="PROSITE" id="PS51900"/>
    </source>
</evidence>
<protein>
    <submittedName>
        <fullName evidence="7">Tyrosine integrase</fullName>
    </submittedName>
</protein>
<keyword evidence="2 4" id="KW-0238">DNA-binding</keyword>
<dbReference type="Gene3D" id="1.10.443.10">
    <property type="entry name" value="Intergrase catalytic core"/>
    <property type="match status" value="1"/>
</dbReference>
<dbReference type="GO" id="GO:0075713">
    <property type="term" value="P:establishment of integrated proviral latency"/>
    <property type="evidence" value="ECO:0007669"/>
    <property type="project" value="UniProtKB-KW"/>
</dbReference>
<dbReference type="Proteomes" id="UP000693692">
    <property type="component" value="Segment"/>
</dbReference>
<gene>
    <name evidence="7" type="primary">31</name>
    <name evidence="7" type="ORF">SEA_FOOTLOOSE_31</name>
</gene>
<dbReference type="CDD" id="cd01189">
    <property type="entry name" value="INT_ICEBs1_C_like"/>
    <property type="match status" value="1"/>
</dbReference>
<dbReference type="InterPro" id="IPR002104">
    <property type="entry name" value="Integrase_catalytic"/>
</dbReference>
<accession>A0A8F3E9R1</accession>
<dbReference type="PANTHER" id="PTHR30349:SF64">
    <property type="entry name" value="PROPHAGE INTEGRASE INTD-RELATED"/>
    <property type="match status" value="1"/>
</dbReference>
<evidence type="ECO:0000256" key="1">
    <source>
        <dbReference type="ARBA" id="ARBA00008857"/>
    </source>
</evidence>
<dbReference type="GO" id="GO:0044826">
    <property type="term" value="P:viral genome integration into host DNA"/>
    <property type="evidence" value="ECO:0007669"/>
    <property type="project" value="UniProtKB-KW"/>
</dbReference>
<dbReference type="Gene3D" id="1.10.150.130">
    <property type="match status" value="1"/>
</dbReference>
<dbReference type="GO" id="GO:0006310">
    <property type="term" value="P:DNA recombination"/>
    <property type="evidence" value="ECO:0007669"/>
    <property type="project" value="UniProtKB-KW"/>
</dbReference>
<dbReference type="GO" id="GO:0015074">
    <property type="term" value="P:DNA integration"/>
    <property type="evidence" value="ECO:0007669"/>
    <property type="project" value="UniProtKB-KW"/>
</dbReference>
<comment type="similarity">
    <text evidence="1">Belongs to the 'phage' integrase family.</text>
</comment>
<dbReference type="InterPro" id="IPR010998">
    <property type="entry name" value="Integrase_recombinase_N"/>
</dbReference>
<dbReference type="Pfam" id="PF00589">
    <property type="entry name" value="Phage_integrase"/>
    <property type="match status" value="1"/>
</dbReference>
<dbReference type="PROSITE" id="PS51898">
    <property type="entry name" value="TYR_RECOMBINASE"/>
    <property type="match status" value="1"/>
</dbReference>
<keyword evidence="3" id="KW-0233">DNA recombination</keyword>
<keyword evidence="8" id="KW-1185">Reference proteome</keyword>
<dbReference type="InterPro" id="IPR013762">
    <property type="entry name" value="Integrase-like_cat_sf"/>
</dbReference>
<dbReference type="GeneID" id="80019019"/>
<dbReference type="InterPro" id="IPR044068">
    <property type="entry name" value="CB"/>
</dbReference>
<evidence type="ECO:0000313" key="7">
    <source>
        <dbReference type="EMBL" id="QWY84613.1"/>
    </source>
</evidence>
<reference evidence="7" key="1">
    <citation type="submission" date="2021-05" db="EMBL/GenBank/DDBJ databases">
        <authorList>
            <person name="Brink J."/>
            <person name="Busse A.L."/>
            <person name="Crowley H.J."/>
            <person name="Hall C.J."/>
            <person name="Hetherington P."/>
            <person name="Hovde T.M."/>
            <person name="Johnson J.A."/>
            <person name="Karch K.E."/>
            <person name="Krueger C.J."/>
            <person name="Lundberg T.J."/>
            <person name="Madla Sanchez I."/>
            <person name="Mathiesen C."/>
            <person name="Moore L.J."/>
            <person name="Nordberg R.J."/>
            <person name="Petersen I.M."/>
            <person name="Piton K.L."/>
            <person name="Rozycki S.T."/>
            <person name="Rutten E."/>
            <person name="Samuelson I.O."/>
            <person name="Sarkilahti S.K."/>
            <person name="Schubert K.A."/>
            <person name="Stamness T.F."/>
            <person name="Tinman A.J."/>
            <person name="Tutterrow P.B."/>
            <person name="Wanzek N.C."/>
            <person name="Wheeler C.D."/>
            <person name="Spring A.M."/>
            <person name="Klyczek K."/>
            <person name="Garlena R.A."/>
            <person name="Russell D.A."/>
            <person name="Pope W.H."/>
            <person name="Jacobs-Sera D."/>
            <person name="Hatfull G.F."/>
        </authorList>
    </citation>
    <scope>NUCLEOTIDE SEQUENCE</scope>
</reference>
<dbReference type="GO" id="GO:0016787">
    <property type="term" value="F:hydrolase activity"/>
    <property type="evidence" value="ECO:0007669"/>
    <property type="project" value="UniProtKB-KW"/>
</dbReference>
<dbReference type="PANTHER" id="PTHR30349">
    <property type="entry name" value="PHAGE INTEGRASE-RELATED"/>
    <property type="match status" value="1"/>
</dbReference>
<dbReference type="RefSeq" id="YP_010754428.1">
    <property type="nucleotide sequence ID" value="NC_073460.1"/>
</dbReference>
<feature type="domain" description="Core-binding (CB)" evidence="6">
    <location>
        <begin position="67"/>
        <end position="166"/>
    </location>
</feature>
<organism evidence="7 8">
    <name type="scientific">Microbacterium phage Footloose</name>
    <dbReference type="NCBI Taxonomy" id="2836048"/>
    <lineage>
        <taxon>Viruses</taxon>
        <taxon>Duplodnaviria</taxon>
        <taxon>Heunggongvirae</taxon>
        <taxon>Uroviricota</taxon>
        <taxon>Caudoviricetes</taxon>
        <taxon>Footloosevirus</taxon>
        <taxon>Footloosevirus footloose</taxon>
    </lineage>
</organism>
<dbReference type="InterPro" id="IPR011010">
    <property type="entry name" value="DNA_brk_join_enz"/>
</dbReference>
<dbReference type="EMBL" id="MZ150789">
    <property type="protein sequence ID" value="QWY84613.1"/>
    <property type="molecule type" value="Genomic_DNA"/>
</dbReference>
<evidence type="ECO:0000256" key="2">
    <source>
        <dbReference type="ARBA" id="ARBA00023125"/>
    </source>
</evidence>
<dbReference type="GO" id="GO:0016740">
    <property type="term" value="F:transferase activity"/>
    <property type="evidence" value="ECO:0007669"/>
    <property type="project" value="UniProtKB-KW"/>
</dbReference>
<sequence>MASVSPRTLASGEVRWRVQVRVKGQMKQTTFLEKKGADQYAAMIDRVGWDAAEQVRLSRGQRQNAAPTLREYTARYLDPHSGLLTGVEQGTRQGYEAEADRSFLQTLGEIPIDLVTKQDVGAWLAWQERQPVWRDRHKPSDQQKPVSSKTVRNYHALLSAIFKSAVDQGLRTDNPAFKVRVTRGTKRENVFLSPAEFETLLHFIPEKHQRFVLFLAGTGMRWGEATAVTWGDVALHGKPPTVRVTRAWKKSKGGPLLKYPKTSRSRRSVSLFPDLVAIMGAPGEADAFVFPNQTGGHLWHGPFNTRVWTPAVQKAMDADLCAELGLTPIKRAPTIHDMRHTHASWLIAQGIPLPYIQARLGHESITTTVNTYGHLVADAHDQMASAIAATLTNVGPRLSITQHAEP</sequence>